<gene>
    <name evidence="2" type="ORF">FCM35_KLT13470</name>
</gene>
<keyword evidence="3" id="KW-1185">Reference proteome</keyword>
<dbReference type="GO" id="GO:0004866">
    <property type="term" value="F:endopeptidase inhibitor activity"/>
    <property type="evidence" value="ECO:0007669"/>
    <property type="project" value="InterPro"/>
</dbReference>
<sequence>MQHLHILVCLPAIFLILLHSKSGKPLEPIFDTEGNELIQGEKYYIIPSNCGPEGGLIVTQKNTTWTLFVAQDISPLNNGNPITIIPVTNTHPVRLSSSVHIQFVSCASCLESVVWKIGDPQGAYGRRHVVLAGEVRGDTGHGVGQFRIEKVETGHGGHIIIFCPKVCKLCRSACQNVGAFIEGGKSWLGLEGLPLIIAFKKNNQFYDV</sequence>
<dbReference type="Gene3D" id="2.80.10.50">
    <property type="match status" value="1"/>
</dbReference>
<dbReference type="EMBL" id="SWLB01000025">
    <property type="protein sequence ID" value="KAF3322329.1"/>
    <property type="molecule type" value="Genomic_DNA"/>
</dbReference>
<dbReference type="PRINTS" id="PR00291">
    <property type="entry name" value="KUNITZINHBTR"/>
</dbReference>
<proteinExistence type="predicted"/>
<accession>A0A833QGJ5</accession>
<dbReference type="SUPFAM" id="SSF50386">
    <property type="entry name" value="STI-like"/>
    <property type="match status" value="1"/>
</dbReference>
<organism evidence="2 3">
    <name type="scientific">Carex littledalei</name>
    <dbReference type="NCBI Taxonomy" id="544730"/>
    <lineage>
        <taxon>Eukaryota</taxon>
        <taxon>Viridiplantae</taxon>
        <taxon>Streptophyta</taxon>
        <taxon>Embryophyta</taxon>
        <taxon>Tracheophyta</taxon>
        <taxon>Spermatophyta</taxon>
        <taxon>Magnoliopsida</taxon>
        <taxon>Liliopsida</taxon>
        <taxon>Poales</taxon>
        <taxon>Cyperaceae</taxon>
        <taxon>Cyperoideae</taxon>
        <taxon>Cariceae</taxon>
        <taxon>Carex</taxon>
        <taxon>Carex subgen. Euthyceras</taxon>
    </lineage>
</organism>
<name>A0A833QGJ5_9POAL</name>
<dbReference type="PANTHER" id="PTHR33107:SF5">
    <property type="entry name" value="KUNITZ TRYPSIN INHIBITOR 5"/>
    <property type="match status" value="1"/>
</dbReference>
<dbReference type="Pfam" id="PF00197">
    <property type="entry name" value="Kunitz_legume"/>
    <property type="match status" value="1"/>
</dbReference>
<feature type="chain" id="PRO_5032847096" evidence="1">
    <location>
        <begin position="24"/>
        <end position="208"/>
    </location>
</feature>
<dbReference type="InterPro" id="IPR002160">
    <property type="entry name" value="Prot_inh_Kunz-lg"/>
</dbReference>
<evidence type="ECO:0000256" key="1">
    <source>
        <dbReference type="SAM" id="SignalP"/>
    </source>
</evidence>
<dbReference type="Proteomes" id="UP000623129">
    <property type="component" value="Unassembled WGS sequence"/>
</dbReference>
<evidence type="ECO:0000313" key="3">
    <source>
        <dbReference type="Proteomes" id="UP000623129"/>
    </source>
</evidence>
<protein>
    <submittedName>
        <fullName evidence="2">Miraculin-like protein</fullName>
    </submittedName>
</protein>
<evidence type="ECO:0000313" key="2">
    <source>
        <dbReference type="EMBL" id="KAF3322329.1"/>
    </source>
</evidence>
<reference evidence="2" key="1">
    <citation type="submission" date="2020-01" db="EMBL/GenBank/DDBJ databases">
        <title>Genome sequence of Kobresia littledalei, the first chromosome-level genome in the family Cyperaceae.</title>
        <authorList>
            <person name="Qu G."/>
        </authorList>
    </citation>
    <scope>NUCLEOTIDE SEQUENCE</scope>
    <source>
        <strain evidence="2">C.B.Clarke</strain>
        <tissue evidence="2">Leaf</tissue>
    </source>
</reference>
<dbReference type="SMART" id="SM00452">
    <property type="entry name" value="STI"/>
    <property type="match status" value="1"/>
</dbReference>
<dbReference type="PANTHER" id="PTHR33107">
    <property type="entry name" value="KUNITZ TRYPSIN INHIBITOR 2"/>
    <property type="match status" value="1"/>
</dbReference>
<dbReference type="OrthoDB" id="592508at2759"/>
<dbReference type="InterPro" id="IPR011065">
    <property type="entry name" value="Kunitz_inhibitor_STI-like_sf"/>
</dbReference>
<keyword evidence="1" id="KW-0732">Signal</keyword>
<feature type="signal peptide" evidence="1">
    <location>
        <begin position="1"/>
        <end position="23"/>
    </location>
</feature>
<dbReference type="AlphaFoldDB" id="A0A833QGJ5"/>
<dbReference type="PROSITE" id="PS00283">
    <property type="entry name" value="SOYBEAN_KUNITZ"/>
    <property type="match status" value="1"/>
</dbReference>
<comment type="caution">
    <text evidence="2">The sequence shown here is derived from an EMBL/GenBank/DDBJ whole genome shotgun (WGS) entry which is preliminary data.</text>
</comment>